<organism evidence="1 2">
    <name type="scientific">Cichorium intybus</name>
    <name type="common">Chicory</name>
    <dbReference type="NCBI Taxonomy" id="13427"/>
    <lineage>
        <taxon>Eukaryota</taxon>
        <taxon>Viridiplantae</taxon>
        <taxon>Streptophyta</taxon>
        <taxon>Embryophyta</taxon>
        <taxon>Tracheophyta</taxon>
        <taxon>Spermatophyta</taxon>
        <taxon>Magnoliopsida</taxon>
        <taxon>eudicotyledons</taxon>
        <taxon>Gunneridae</taxon>
        <taxon>Pentapetalae</taxon>
        <taxon>asterids</taxon>
        <taxon>campanulids</taxon>
        <taxon>Asterales</taxon>
        <taxon>Asteraceae</taxon>
        <taxon>Cichorioideae</taxon>
        <taxon>Cichorieae</taxon>
        <taxon>Cichoriinae</taxon>
        <taxon>Cichorium</taxon>
    </lineage>
</organism>
<accession>A0ACB9GBQ0</accession>
<dbReference type="EMBL" id="CM042010">
    <property type="protein sequence ID" value="KAI3780496.1"/>
    <property type="molecule type" value="Genomic_DNA"/>
</dbReference>
<evidence type="ECO:0000313" key="1">
    <source>
        <dbReference type="EMBL" id="KAI3780496.1"/>
    </source>
</evidence>
<gene>
    <name evidence="1" type="ORF">L2E82_10477</name>
</gene>
<reference evidence="1 2" key="2">
    <citation type="journal article" date="2022" name="Mol. Ecol. Resour.">
        <title>The genomes of chicory, endive, great burdock and yacon provide insights into Asteraceae paleo-polyploidization history and plant inulin production.</title>
        <authorList>
            <person name="Fan W."/>
            <person name="Wang S."/>
            <person name="Wang H."/>
            <person name="Wang A."/>
            <person name="Jiang F."/>
            <person name="Liu H."/>
            <person name="Zhao H."/>
            <person name="Xu D."/>
            <person name="Zhang Y."/>
        </authorList>
    </citation>
    <scope>NUCLEOTIDE SEQUENCE [LARGE SCALE GENOMIC DNA]</scope>
    <source>
        <strain evidence="2">cv. Punajuju</strain>
        <tissue evidence="1">Leaves</tissue>
    </source>
</reference>
<proteinExistence type="predicted"/>
<evidence type="ECO:0000313" key="2">
    <source>
        <dbReference type="Proteomes" id="UP001055811"/>
    </source>
</evidence>
<dbReference type="Proteomes" id="UP001055811">
    <property type="component" value="Linkage Group LG02"/>
</dbReference>
<name>A0ACB9GBQ0_CICIN</name>
<sequence>MLSYLYENLVGNGGIELPDMKIWKEMVDDDFDHDEGREAVSGGVLGEEQEEEIVPQENGGPLVPDYRC</sequence>
<comment type="caution">
    <text evidence="1">The sequence shown here is derived from an EMBL/GenBank/DDBJ whole genome shotgun (WGS) entry which is preliminary data.</text>
</comment>
<reference evidence="2" key="1">
    <citation type="journal article" date="2022" name="Mol. Ecol. Resour.">
        <title>The genomes of chicory, endive, great burdock and yacon provide insights into Asteraceae palaeo-polyploidization history and plant inulin production.</title>
        <authorList>
            <person name="Fan W."/>
            <person name="Wang S."/>
            <person name="Wang H."/>
            <person name="Wang A."/>
            <person name="Jiang F."/>
            <person name="Liu H."/>
            <person name="Zhao H."/>
            <person name="Xu D."/>
            <person name="Zhang Y."/>
        </authorList>
    </citation>
    <scope>NUCLEOTIDE SEQUENCE [LARGE SCALE GENOMIC DNA]</scope>
    <source>
        <strain evidence="2">cv. Punajuju</strain>
    </source>
</reference>
<keyword evidence="2" id="KW-1185">Reference proteome</keyword>
<protein>
    <submittedName>
        <fullName evidence="1">Uncharacterized protein</fullName>
    </submittedName>
</protein>